<reference evidence="3" key="1">
    <citation type="submission" date="2023-06" db="EMBL/GenBank/DDBJ databases">
        <authorList>
            <consortium name="Lawrence Berkeley National Laboratory"/>
            <person name="Ahrendt S."/>
            <person name="Sahu N."/>
            <person name="Indic B."/>
            <person name="Wong-Bajracharya J."/>
            <person name="Merenyi Z."/>
            <person name="Ke H.-M."/>
            <person name="Monk M."/>
            <person name="Kocsube S."/>
            <person name="Drula E."/>
            <person name="Lipzen A."/>
            <person name="Balint B."/>
            <person name="Henrissat B."/>
            <person name="Andreopoulos B."/>
            <person name="Martin F.M."/>
            <person name="Harder C.B."/>
            <person name="Rigling D."/>
            <person name="Ford K.L."/>
            <person name="Foster G.D."/>
            <person name="Pangilinan J."/>
            <person name="Papanicolaou A."/>
            <person name="Barry K."/>
            <person name="LaButti K."/>
            <person name="Viragh M."/>
            <person name="Koriabine M."/>
            <person name="Yan M."/>
            <person name="Riley R."/>
            <person name="Champramary S."/>
            <person name="Plett K.L."/>
            <person name="Tsai I.J."/>
            <person name="Slot J."/>
            <person name="Sipos G."/>
            <person name="Plett J."/>
            <person name="Nagy L.G."/>
            <person name="Grigoriev I.V."/>
        </authorList>
    </citation>
    <scope>NUCLEOTIDE SEQUENCE</scope>
    <source>
        <strain evidence="3">ICMP 16352</strain>
    </source>
</reference>
<evidence type="ECO:0000313" key="3">
    <source>
        <dbReference type="EMBL" id="KAK0479663.1"/>
    </source>
</evidence>
<feature type="transmembrane region" description="Helical" evidence="2">
    <location>
        <begin position="116"/>
        <end position="135"/>
    </location>
</feature>
<feature type="transmembrane region" description="Helical" evidence="2">
    <location>
        <begin position="6"/>
        <end position="24"/>
    </location>
</feature>
<accession>A0AA39PA41</accession>
<dbReference type="Proteomes" id="UP001175227">
    <property type="component" value="Unassembled WGS sequence"/>
</dbReference>
<keyword evidence="2" id="KW-0472">Membrane</keyword>
<keyword evidence="2" id="KW-0812">Transmembrane</keyword>
<comment type="caution">
    <text evidence="3">The sequence shown here is derived from an EMBL/GenBank/DDBJ whole genome shotgun (WGS) entry which is preliminary data.</text>
</comment>
<feature type="region of interest" description="Disordered" evidence="1">
    <location>
        <begin position="246"/>
        <end position="267"/>
    </location>
</feature>
<evidence type="ECO:0000256" key="2">
    <source>
        <dbReference type="SAM" id="Phobius"/>
    </source>
</evidence>
<organism evidence="3 4">
    <name type="scientific">Armillaria novae-zelandiae</name>
    <dbReference type="NCBI Taxonomy" id="153914"/>
    <lineage>
        <taxon>Eukaryota</taxon>
        <taxon>Fungi</taxon>
        <taxon>Dikarya</taxon>
        <taxon>Basidiomycota</taxon>
        <taxon>Agaricomycotina</taxon>
        <taxon>Agaricomycetes</taxon>
        <taxon>Agaricomycetidae</taxon>
        <taxon>Agaricales</taxon>
        <taxon>Marasmiineae</taxon>
        <taxon>Physalacriaceae</taxon>
        <taxon>Armillaria</taxon>
    </lineage>
</organism>
<keyword evidence="2" id="KW-1133">Transmembrane helix</keyword>
<proteinExistence type="predicted"/>
<name>A0AA39PA41_9AGAR</name>
<feature type="transmembrane region" description="Helical" evidence="2">
    <location>
        <begin position="73"/>
        <end position="95"/>
    </location>
</feature>
<gene>
    <name evidence="3" type="ORF">IW261DRAFT_1478544</name>
</gene>
<protein>
    <submittedName>
        <fullName evidence="3">Uncharacterized protein</fullName>
    </submittedName>
</protein>
<keyword evidence="4" id="KW-1185">Reference proteome</keyword>
<feature type="transmembrane region" description="Helical" evidence="2">
    <location>
        <begin position="44"/>
        <end position="67"/>
    </location>
</feature>
<evidence type="ECO:0000256" key="1">
    <source>
        <dbReference type="SAM" id="MobiDB-lite"/>
    </source>
</evidence>
<dbReference type="EMBL" id="JAUEPR010000011">
    <property type="protein sequence ID" value="KAK0479663.1"/>
    <property type="molecule type" value="Genomic_DNA"/>
</dbReference>
<dbReference type="AlphaFoldDB" id="A0AA39PA41"/>
<evidence type="ECO:0000313" key="4">
    <source>
        <dbReference type="Proteomes" id="UP001175227"/>
    </source>
</evidence>
<sequence length="267" mass="29370">MSYQNPGVGITIGAATAGAISTVLAESTMLWRCWVVWGRRWPTVLLPVLLLVSHMVFKIIAISRLYAPPDGYLLGYVLCSSFALASTLWCTLLIICRIVTLVQPSRLGAYRRVIEILVESSALYAISLILFVAFYARNNAILYYFDVLSAITRGIAPTFLVGRVAAGHARPDESWQGGIIEPSLRFATDSGDRHSQEDAMTILSDDLEAQREIDDTSDRYMLEGSQEDTANEGVICEDAIAERLEAGRFTNDSPVRGDNLSAELATR</sequence>